<dbReference type="InterPro" id="IPR055418">
    <property type="entry name" value="UFD1_N2"/>
</dbReference>
<dbReference type="Pfam" id="PF00646">
    <property type="entry name" value="F-box"/>
    <property type="match status" value="1"/>
</dbReference>
<name>A0ABQ4ZEV6_9ASTR</name>
<dbReference type="Gene3D" id="1.20.1280.50">
    <property type="match status" value="1"/>
</dbReference>
<evidence type="ECO:0000313" key="4">
    <source>
        <dbReference type="EMBL" id="GJS88281.1"/>
    </source>
</evidence>
<dbReference type="InterPro" id="IPR004854">
    <property type="entry name" value="Ufd1-like"/>
</dbReference>
<reference evidence="4" key="2">
    <citation type="submission" date="2022-01" db="EMBL/GenBank/DDBJ databases">
        <authorList>
            <person name="Yamashiro T."/>
            <person name="Shiraishi A."/>
            <person name="Satake H."/>
            <person name="Nakayama K."/>
        </authorList>
    </citation>
    <scope>NUCLEOTIDE SEQUENCE</scope>
</reference>
<dbReference type="InterPro" id="IPR001810">
    <property type="entry name" value="F-box_dom"/>
</dbReference>
<dbReference type="Pfam" id="PF03152">
    <property type="entry name" value="UFD1_N1"/>
    <property type="match status" value="1"/>
</dbReference>
<dbReference type="Gene3D" id="2.40.40.50">
    <property type="entry name" value="Ubiquitin fusion degradation protein UFD1, N-terminal domain"/>
    <property type="match status" value="1"/>
</dbReference>
<evidence type="ECO:0000256" key="2">
    <source>
        <dbReference type="ARBA" id="ARBA00022786"/>
    </source>
</evidence>
<organism evidence="4 5">
    <name type="scientific">Tanacetum coccineum</name>
    <dbReference type="NCBI Taxonomy" id="301880"/>
    <lineage>
        <taxon>Eukaryota</taxon>
        <taxon>Viridiplantae</taxon>
        <taxon>Streptophyta</taxon>
        <taxon>Embryophyta</taxon>
        <taxon>Tracheophyta</taxon>
        <taxon>Spermatophyta</taxon>
        <taxon>Magnoliopsida</taxon>
        <taxon>eudicotyledons</taxon>
        <taxon>Gunneridae</taxon>
        <taxon>Pentapetalae</taxon>
        <taxon>asterids</taxon>
        <taxon>campanulids</taxon>
        <taxon>Asterales</taxon>
        <taxon>Asteraceae</taxon>
        <taxon>Asteroideae</taxon>
        <taxon>Anthemideae</taxon>
        <taxon>Anthemidinae</taxon>
        <taxon>Tanacetum</taxon>
    </lineage>
</organism>
<evidence type="ECO:0000313" key="5">
    <source>
        <dbReference type="Proteomes" id="UP001151760"/>
    </source>
</evidence>
<keyword evidence="5" id="KW-1185">Reference proteome</keyword>
<dbReference type="InterPro" id="IPR042299">
    <property type="entry name" value="Ufd1-like_Nn"/>
</dbReference>
<dbReference type="EMBL" id="BQNB010011261">
    <property type="protein sequence ID" value="GJS88281.1"/>
    <property type="molecule type" value="Genomic_DNA"/>
</dbReference>
<proteinExistence type="inferred from homology"/>
<keyword evidence="2" id="KW-0833">Ubl conjugation pathway</keyword>
<reference evidence="4" key="1">
    <citation type="journal article" date="2022" name="Int. J. Mol. Sci.">
        <title>Draft Genome of Tanacetum Coccineum: Genomic Comparison of Closely Related Tanacetum-Family Plants.</title>
        <authorList>
            <person name="Yamashiro T."/>
            <person name="Shiraishi A."/>
            <person name="Nakayama K."/>
            <person name="Satake H."/>
        </authorList>
    </citation>
    <scope>NUCLEOTIDE SEQUENCE</scope>
</reference>
<dbReference type="PANTHER" id="PTHR12555:SF21">
    <property type="entry name" value="UBIQUITIN FUSION DEGRADATION PROTEIN 1 HOMOLOG"/>
    <property type="match status" value="1"/>
</dbReference>
<dbReference type="PANTHER" id="PTHR12555">
    <property type="entry name" value="UBIQUITIN FUSION DEGRADATON PROTEIN 1"/>
    <property type="match status" value="1"/>
</dbReference>
<dbReference type="Pfam" id="PF24842">
    <property type="entry name" value="UFD1_N2"/>
    <property type="match status" value="1"/>
</dbReference>
<dbReference type="Gene3D" id="3.10.330.10">
    <property type="match status" value="1"/>
</dbReference>
<dbReference type="InterPro" id="IPR055417">
    <property type="entry name" value="UFD1_N1"/>
</dbReference>
<dbReference type="SUPFAM" id="SSF50965">
    <property type="entry name" value="Galactose oxidase, central domain"/>
    <property type="match status" value="1"/>
</dbReference>
<evidence type="ECO:0000259" key="3">
    <source>
        <dbReference type="PROSITE" id="PS50181"/>
    </source>
</evidence>
<dbReference type="CDD" id="cd22157">
    <property type="entry name" value="F-box_AtFBW1-like"/>
    <property type="match status" value="1"/>
</dbReference>
<accession>A0ABQ4ZEV6</accession>
<feature type="domain" description="F-box" evidence="3">
    <location>
        <begin position="208"/>
        <end position="259"/>
    </location>
</feature>
<sequence>MPASALSRSSQRRLVCRMTFRIAKSNDTSTLHYHCGVAEFTADEGFVFLPIWVMKKLNISEGDLVNVKDTSLPEGNYIKVQPRTTKFVTDLSDHKLVLKKALRDNVACLTTGDIIVVNHDHNKYLIHITETKPSRVVSLLENENYEVEFAIPLDYYKQPWLEMFPGQWNGPILQGYDTICQSMKKLMLKESTVANKQQAECNGKVEMQRVIISIPDEIIQNILARLPTKPLLRSRCVSAHWNRLVSDPYFMKARLRRKILVVAPDFHAIEDNGPCGDDMVKLHYPFECRTDGGVRHIRVIGTFNGIVVLVVNDHKDEDIKNKPVNFTSHIILYNPFTGASEIIPDPYSPFYNSEHIYGCGYGATKDDLKIVRFRGLTKPDNNWNTCDLLNLKERLWSMSEILIKDAYFWECSAIGKFRNTSAWNCSDKTYGHLGTLHGCLSMITSHNNHFNKFDMWVMKTEEQGVKNSWSDSRLLTLLDLEHIYYFKIINLMNDGRILMMRGHIRQNLMDGGRRGDTDRKELIIYDTSTDSYKVLSDHPSHIDGSHINAIEYEETLITPSMI</sequence>
<comment type="similarity">
    <text evidence="1">Belongs to the UFD1 family.</text>
</comment>
<dbReference type="SUPFAM" id="SSF81383">
    <property type="entry name" value="F-box domain"/>
    <property type="match status" value="1"/>
</dbReference>
<dbReference type="InterPro" id="IPR036047">
    <property type="entry name" value="F-box-like_dom_sf"/>
</dbReference>
<comment type="caution">
    <text evidence="4">The sequence shown here is derived from an EMBL/GenBank/DDBJ whole genome shotgun (WGS) entry which is preliminary data.</text>
</comment>
<dbReference type="Proteomes" id="UP001151760">
    <property type="component" value="Unassembled WGS sequence"/>
</dbReference>
<dbReference type="InterPro" id="IPR011043">
    <property type="entry name" value="Gal_Oxase/kelch_b-propeller"/>
</dbReference>
<protein>
    <submittedName>
        <fullName evidence="4">F-box domain containing protein</fullName>
    </submittedName>
</protein>
<dbReference type="SMART" id="SM00256">
    <property type="entry name" value="FBOX"/>
    <property type="match status" value="1"/>
</dbReference>
<gene>
    <name evidence="4" type="ORF">Tco_0770917</name>
</gene>
<evidence type="ECO:0000256" key="1">
    <source>
        <dbReference type="ARBA" id="ARBA00006043"/>
    </source>
</evidence>
<dbReference type="PROSITE" id="PS50181">
    <property type="entry name" value="FBOX"/>
    <property type="match status" value="1"/>
</dbReference>